<dbReference type="Pfam" id="PF04616">
    <property type="entry name" value="Glyco_hydro_43"/>
    <property type="match status" value="1"/>
</dbReference>
<dbReference type="InterPro" id="IPR023296">
    <property type="entry name" value="Glyco_hydro_beta-prop_sf"/>
</dbReference>
<keyword evidence="3 7" id="KW-0378">Hydrolase</keyword>
<dbReference type="Proteomes" id="UP000799537">
    <property type="component" value="Unassembled WGS sequence"/>
</dbReference>
<evidence type="ECO:0000313" key="8">
    <source>
        <dbReference type="Proteomes" id="UP000799537"/>
    </source>
</evidence>
<comment type="similarity">
    <text evidence="2">Belongs to the glycosyl hydrolase 43 family.</text>
</comment>
<dbReference type="GO" id="GO:0004553">
    <property type="term" value="F:hydrolase activity, hydrolyzing O-glycosyl compounds"/>
    <property type="evidence" value="ECO:0007669"/>
    <property type="project" value="InterPro"/>
</dbReference>
<dbReference type="AlphaFoldDB" id="A0A6A6BYK0"/>
<sequence length="159" mass="16898">MGSMNSDIGVATSTAMEPGSWTGHGSIGLPKDSRYNKIDANLYFPSGASTPSLNFGSFWQNIFQAPMSNPPLTVPFATITHLAQNTTVRPTGLVTGSMEGAYQFSWEGYTYLSLSSGNCCSEPANDTNPYQSLAPPGEEYHIMVCRSAQASGGIVDQQG</sequence>
<dbReference type="OrthoDB" id="195678at2759"/>
<evidence type="ECO:0000256" key="3">
    <source>
        <dbReference type="ARBA" id="ARBA00022801"/>
    </source>
</evidence>
<gene>
    <name evidence="7" type="ORF">M409DRAFT_31017</name>
</gene>
<dbReference type="SUPFAM" id="SSF75005">
    <property type="entry name" value="Arabinanase/levansucrase/invertase"/>
    <property type="match status" value="1"/>
</dbReference>
<dbReference type="InterPro" id="IPR050727">
    <property type="entry name" value="GH43_arabinanases"/>
</dbReference>
<evidence type="ECO:0000256" key="5">
    <source>
        <dbReference type="ARBA" id="ARBA00042202"/>
    </source>
</evidence>
<organism evidence="7 8">
    <name type="scientific">Zasmidium cellare ATCC 36951</name>
    <dbReference type="NCBI Taxonomy" id="1080233"/>
    <lineage>
        <taxon>Eukaryota</taxon>
        <taxon>Fungi</taxon>
        <taxon>Dikarya</taxon>
        <taxon>Ascomycota</taxon>
        <taxon>Pezizomycotina</taxon>
        <taxon>Dothideomycetes</taxon>
        <taxon>Dothideomycetidae</taxon>
        <taxon>Mycosphaerellales</taxon>
        <taxon>Mycosphaerellaceae</taxon>
        <taxon>Zasmidium</taxon>
    </lineage>
</organism>
<proteinExistence type="inferred from homology"/>
<dbReference type="PANTHER" id="PTHR43301:SF3">
    <property type="entry name" value="ARABINAN ENDO-1,5-ALPHA-L-ARABINOSIDASE A-RELATED"/>
    <property type="match status" value="1"/>
</dbReference>
<dbReference type="GO" id="GO:0005975">
    <property type="term" value="P:carbohydrate metabolic process"/>
    <property type="evidence" value="ECO:0007669"/>
    <property type="project" value="InterPro"/>
</dbReference>
<evidence type="ECO:0000256" key="2">
    <source>
        <dbReference type="ARBA" id="ARBA00009865"/>
    </source>
</evidence>
<keyword evidence="4" id="KW-0326">Glycosidase</keyword>
<dbReference type="RefSeq" id="XP_033659375.1">
    <property type="nucleotide sequence ID" value="XM_033810162.1"/>
</dbReference>
<protein>
    <recommendedName>
        <fullName evidence="5">Endo-1,5-alpha-L-arabinanase A</fullName>
    </recommendedName>
</protein>
<dbReference type="InterPro" id="IPR006710">
    <property type="entry name" value="Glyco_hydro_43"/>
</dbReference>
<evidence type="ECO:0000313" key="7">
    <source>
        <dbReference type="EMBL" id="KAF2158486.1"/>
    </source>
</evidence>
<dbReference type="PANTHER" id="PTHR43301">
    <property type="entry name" value="ARABINAN ENDO-1,5-ALPHA-L-ARABINOSIDASE"/>
    <property type="match status" value="1"/>
</dbReference>
<name>A0A6A6BYK0_ZASCE</name>
<accession>A0A6A6BYK0</accession>
<comment type="pathway">
    <text evidence="1">Glycan metabolism; L-arabinan degradation.</text>
</comment>
<dbReference type="EMBL" id="ML993661">
    <property type="protein sequence ID" value="KAF2158486.1"/>
    <property type="molecule type" value="Genomic_DNA"/>
</dbReference>
<evidence type="ECO:0000256" key="1">
    <source>
        <dbReference type="ARBA" id="ARBA00004834"/>
    </source>
</evidence>
<dbReference type="Gene3D" id="2.115.10.20">
    <property type="entry name" value="Glycosyl hydrolase domain, family 43"/>
    <property type="match status" value="1"/>
</dbReference>
<keyword evidence="8" id="KW-1185">Reference proteome</keyword>
<reference evidence="7" key="1">
    <citation type="journal article" date="2020" name="Stud. Mycol.">
        <title>101 Dothideomycetes genomes: a test case for predicting lifestyles and emergence of pathogens.</title>
        <authorList>
            <person name="Haridas S."/>
            <person name="Albert R."/>
            <person name="Binder M."/>
            <person name="Bloem J."/>
            <person name="Labutti K."/>
            <person name="Salamov A."/>
            <person name="Andreopoulos B."/>
            <person name="Baker S."/>
            <person name="Barry K."/>
            <person name="Bills G."/>
            <person name="Bluhm B."/>
            <person name="Cannon C."/>
            <person name="Castanera R."/>
            <person name="Culley D."/>
            <person name="Daum C."/>
            <person name="Ezra D."/>
            <person name="Gonzalez J."/>
            <person name="Henrissat B."/>
            <person name="Kuo A."/>
            <person name="Liang C."/>
            <person name="Lipzen A."/>
            <person name="Lutzoni F."/>
            <person name="Magnuson J."/>
            <person name="Mondo S."/>
            <person name="Nolan M."/>
            <person name="Ohm R."/>
            <person name="Pangilinan J."/>
            <person name="Park H.-J."/>
            <person name="Ramirez L."/>
            <person name="Alfaro M."/>
            <person name="Sun H."/>
            <person name="Tritt A."/>
            <person name="Yoshinaga Y."/>
            <person name="Zwiers L.-H."/>
            <person name="Turgeon B."/>
            <person name="Goodwin S."/>
            <person name="Spatafora J."/>
            <person name="Crous P."/>
            <person name="Grigoriev I."/>
        </authorList>
    </citation>
    <scope>NUCLEOTIDE SEQUENCE</scope>
    <source>
        <strain evidence="7">ATCC 36951</strain>
    </source>
</reference>
<evidence type="ECO:0000256" key="6">
    <source>
        <dbReference type="PIRSR" id="PIRSR606710-2"/>
    </source>
</evidence>
<evidence type="ECO:0000256" key="4">
    <source>
        <dbReference type="ARBA" id="ARBA00023295"/>
    </source>
</evidence>
<feature type="site" description="Important for catalytic activity, responsible for pKa modulation of the active site Glu and correct orientation of both the proton donor and substrate" evidence="6">
    <location>
        <position position="39"/>
    </location>
</feature>
<dbReference type="GeneID" id="54563434"/>